<dbReference type="Pfam" id="PF04773">
    <property type="entry name" value="FecR"/>
    <property type="match status" value="1"/>
</dbReference>
<evidence type="ECO:0000259" key="2">
    <source>
        <dbReference type="Pfam" id="PF04773"/>
    </source>
</evidence>
<dbReference type="InterPro" id="IPR012373">
    <property type="entry name" value="Ferrdict_sens_TM"/>
</dbReference>
<dbReference type="EMBL" id="BMDJ01000004">
    <property type="protein sequence ID" value="GGI25710.1"/>
    <property type="molecule type" value="Genomic_DNA"/>
</dbReference>
<dbReference type="PANTHER" id="PTHR30273:SF2">
    <property type="entry name" value="PROTEIN FECR"/>
    <property type="match status" value="1"/>
</dbReference>
<dbReference type="PIRSF" id="PIRSF018266">
    <property type="entry name" value="FecR"/>
    <property type="match status" value="1"/>
</dbReference>
<dbReference type="InterPro" id="IPR006860">
    <property type="entry name" value="FecR"/>
</dbReference>
<accession>A0ABQ2BHE8</accession>
<feature type="transmembrane region" description="Helical" evidence="1">
    <location>
        <begin position="87"/>
        <end position="109"/>
    </location>
</feature>
<dbReference type="Gene3D" id="2.60.120.1440">
    <property type="match status" value="1"/>
</dbReference>
<dbReference type="PANTHER" id="PTHR30273">
    <property type="entry name" value="PERIPLASMIC SIGNAL SENSOR AND SIGMA FACTOR ACTIVATOR FECR-RELATED"/>
    <property type="match status" value="1"/>
</dbReference>
<keyword evidence="1" id="KW-0812">Transmembrane</keyword>
<dbReference type="InterPro" id="IPR032508">
    <property type="entry name" value="FecR_C"/>
</dbReference>
<protein>
    <submittedName>
        <fullName evidence="4">Anti-sigma factor</fullName>
    </submittedName>
</protein>
<name>A0ABQ2BHE8_9SPHI</name>
<sequence length="329" mass="38253">MNKAYIHQLLRKFIEKDLSSEEFLKLKEILADPNYEPLIHELMAEEWEMIKPVLNFSKGQSEYLFKRITKDKRFTDSIQNKKKHFRMLINTIKIAACFFVVLISALVIYNYHNPQSPDYVYYTSPLGKRSYYLFPDGSKVWLNAGTKVRIAKDFQGKFREVFLEGEAFFDVVHNTKKPFIIHTGNILTQVLGTAFNVSAYPKKNISVVVLRGKVGVKDAKRLVVFVNPNQQLAYDFKTSVLKTEQVNAELYTSWTKGELELNDVSVEEAAEIISRWYNVKIVFKNESIKKSHFVASFETNTPLKQVIEIISKLNKFNYEINQNTIYLSE</sequence>
<dbReference type="Pfam" id="PF16344">
    <property type="entry name" value="FecR_C"/>
    <property type="match status" value="1"/>
</dbReference>
<comment type="caution">
    <text evidence="4">The sequence shown here is derived from an EMBL/GenBank/DDBJ whole genome shotgun (WGS) entry which is preliminary data.</text>
</comment>
<keyword evidence="1" id="KW-1133">Transmembrane helix</keyword>
<feature type="domain" description="Protein FecR C-terminal" evidence="3">
    <location>
        <begin position="259"/>
        <end position="327"/>
    </location>
</feature>
<gene>
    <name evidence="4" type="ORF">GCM10008119_19030</name>
</gene>
<feature type="domain" description="FecR protein" evidence="2">
    <location>
        <begin position="126"/>
        <end position="214"/>
    </location>
</feature>
<evidence type="ECO:0000256" key="1">
    <source>
        <dbReference type="SAM" id="Phobius"/>
    </source>
</evidence>
<organism evidence="4 5">
    <name type="scientific">Pedobacter mendelii</name>
    <dbReference type="NCBI Taxonomy" id="1908240"/>
    <lineage>
        <taxon>Bacteria</taxon>
        <taxon>Pseudomonadati</taxon>
        <taxon>Bacteroidota</taxon>
        <taxon>Sphingobacteriia</taxon>
        <taxon>Sphingobacteriales</taxon>
        <taxon>Sphingobacteriaceae</taxon>
        <taxon>Pedobacter</taxon>
    </lineage>
</organism>
<reference evidence="5" key="1">
    <citation type="journal article" date="2019" name="Int. J. Syst. Evol. Microbiol.">
        <title>The Global Catalogue of Microorganisms (GCM) 10K type strain sequencing project: providing services to taxonomists for standard genome sequencing and annotation.</title>
        <authorList>
            <consortium name="The Broad Institute Genomics Platform"/>
            <consortium name="The Broad Institute Genome Sequencing Center for Infectious Disease"/>
            <person name="Wu L."/>
            <person name="Ma J."/>
        </authorList>
    </citation>
    <scope>NUCLEOTIDE SEQUENCE [LARGE SCALE GENOMIC DNA]</scope>
    <source>
        <strain evidence="5">CCM 8939</strain>
    </source>
</reference>
<dbReference type="Gene3D" id="3.55.50.30">
    <property type="match status" value="1"/>
</dbReference>
<keyword evidence="1" id="KW-0472">Membrane</keyword>
<dbReference type="RefSeq" id="WP_188413514.1">
    <property type="nucleotide sequence ID" value="NZ_BMDJ01000004.1"/>
</dbReference>
<proteinExistence type="predicted"/>
<evidence type="ECO:0000259" key="3">
    <source>
        <dbReference type="Pfam" id="PF16344"/>
    </source>
</evidence>
<evidence type="ECO:0000313" key="4">
    <source>
        <dbReference type="EMBL" id="GGI25710.1"/>
    </source>
</evidence>
<evidence type="ECO:0000313" key="5">
    <source>
        <dbReference type="Proteomes" id="UP000645390"/>
    </source>
</evidence>
<keyword evidence="5" id="KW-1185">Reference proteome</keyword>
<dbReference type="Proteomes" id="UP000645390">
    <property type="component" value="Unassembled WGS sequence"/>
</dbReference>